<evidence type="ECO:0000256" key="4">
    <source>
        <dbReference type="SAM" id="MobiDB-lite"/>
    </source>
</evidence>
<dbReference type="GO" id="GO:0045022">
    <property type="term" value="P:early endosome to late endosome transport"/>
    <property type="evidence" value="ECO:0007669"/>
    <property type="project" value="TreeGrafter"/>
</dbReference>
<dbReference type="GO" id="GO:0005770">
    <property type="term" value="C:late endosome"/>
    <property type="evidence" value="ECO:0007669"/>
    <property type="project" value="TreeGrafter"/>
</dbReference>
<dbReference type="GO" id="GO:0006622">
    <property type="term" value="P:protein targeting to lysosome"/>
    <property type="evidence" value="ECO:0007669"/>
    <property type="project" value="TreeGrafter"/>
</dbReference>
<evidence type="ECO:0000313" key="6">
    <source>
        <dbReference type="EMBL" id="CAH1270477.1"/>
    </source>
</evidence>
<feature type="domain" description="PX" evidence="5">
    <location>
        <begin position="61"/>
        <end position="174"/>
    </location>
</feature>
<dbReference type="GO" id="GO:0035091">
    <property type="term" value="F:phosphatidylinositol binding"/>
    <property type="evidence" value="ECO:0007669"/>
    <property type="project" value="InterPro"/>
</dbReference>
<evidence type="ECO:0000259" key="5">
    <source>
        <dbReference type="PROSITE" id="PS50195"/>
    </source>
</evidence>
<dbReference type="EMBL" id="OV696692">
    <property type="protein sequence ID" value="CAH1270478.1"/>
    <property type="molecule type" value="Genomic_DNA"/>
</dbReference>
<feature type="compositionally biased region" description="Low complexity" evidence="4">
    <location>
        <begin position="45"/>
        <end position="54"/>
    </location>
</feature>
<feature type="region of interest" description="Disordered" evidence="4">
    <location>
        <begin position="1"/>
        <end position="54"/>
    </location>
</feature>
<dbReference type="AlphaFoldDB" id="A0A8K0A7X2"/>
<dbReference type="Proteomes" id="UP000838412">
    <property type="component" value="Chromosome 7"/>
</dbReference>
<evidence type="ECO:0000313" key="7">
    <source>
        <dbReference type="Proteomes" id="UP000838412"/>
    </source>
</evidence>
<dbReference type="InterPro" id="IPR001683">
    <property type="entry name" value="PX_dom"/>
</dbReference>
<comment type="subcellular location">
    <subcellularLocation>
        <location evidence="1">Cytoplasm</location>
    </subcellularLocation>
</comment>
<keyword evidence="2" id="KW-0963">Cytoplasm</keyword>
<dbReference type="PANTHER" id="PTHR22999:SF23">
    <property type="entry name" value="SORTING NEXIN-16"/>
    <property type="match status" value="1"/>
</dbReference>
<dbReference type="PROSITE" id="PS50195">
    <property type="entry name" value="PX"/>
    <property type="match status" value="1"/>
</dbReference>
<dbReference type="GO" id="GO:0008333">
    <property type="term" value="P:endosome to lysosome transport"/>
    <property type="evidence" value="ECO:0007669"/>
    <property type="project" value="TreeGrafter"/>
</dbReference>
<name>A0A8K0A7X2_BRALA</name>
<dbReference type="InterPro" id="IPR036871">
    <property type="entry name" value="PX_dom_sf"/>
</dbReference>
<reference evidence="6" key="1">
    <citation type="submission" date="2022-01" db="EMBL/GenBank/DDBJ databases">
        <authorList>
            <person name="Braso-Vives M."/>
        </authorList>
    </citation>
    <scope>NUCLEOTIDE SEQUENCE</scope>
</reference>
<dbReference type="InterPro" id="IPR051837">
    <property type="entry name" value="SortingNexin/PXDomain-PKLike"/>
</dbReference>
<dbReference type="OrthoDB" id="76516at2759"/>
<dbReference type="Gene3D" id="3.30.1520.10">
    <property type="entry name" value="Phox-like domain"/>
    <property type="match status" value="1"/>
</dbReference>
<sequence length="502" mass="57802">MTDTESVSSAPGEGEGRDRTVITFRRTSTPKKPGSTWSTFSEPEGSSLNASVVSSGSESGGVQLEAAIVGKEMLEAQQRVTLYKVEVQQGDMRKWIVLRRYKDFLLLNKKLQRMFPALHLNLPPKRFFRDNFDPAFIQQRQRGLNDFIRNLLGQREMAKSLPVRKFFRLDNPPEPHEDLEASQLYCSSLEDTVVSLKQHNRDLEAEVEAMRAELAHVKVEGDHTLQVSSWQQHHQRGVDEQIRGLQQQLSQAQEREQQVAEELQHLRHEIEAERAAAAATQELETQRRDTKLKQQMLEFEAQYQEVDQKVGHLLVAFSELPNVEVTVGGRSFELKAQDAIPEQAKNLKQSLGDGKQQMLKMHRDAMESYQKEVEDLKADLSRTEHQLRARNTEVEQLKANLSHLRLRYTEDIQGRDAHMHELQRQVTDLQHYCNSAEERYFYSLVIGVKLNMSAQGYRTTQINQLKPQTLYERIRSTGTSVEHWPGWVARELASLSQPLTRQ</sequence>
<keyword evidence="3" id="KW-0175">Coiled coil</keyword>
<dbReference type="GO" id="GO:0005769">
    <property type="term" value="C:early endosome"/>
    <property type="evidence" value="ECO:0007669"/>
    <property type="project" value="TreeGrafter"/>
</dbReference>
<evidence type="ECO:0000256" key="1">
    <source>
        <dbReference type="ARBA" id="ARBA00004496"/>
    </source>
</evidence>
<dbReference type="SUPFAM" id="SSF64268">
    <property type="entry name" value="PX domain"/>
    <property type="match status" value="1"/>
</dbReference>
<feature type="coiled-coil region" evidence="3">
    <location>
        <begin position="186"/>
        <end position="289"/>
    </location>
</feature>
<proteinExistence type="predicted"/>
<feature type="coiled-coil region" evidence="3">
    <location>
        <begin position="359"/>
        <end position="439"/>
    </location>
</feature>
<dbReference type="Pfam" id="PF00787">
    <property type="entry name" value="PX"/>
    <property type="match status" value="1"/>
</dbReference>
<dbReference type="PANTHER" id="PTHR22999">
    <property type="entry name" value="PX SERINE/THREONINE KINASE PXK"/>
    <property type="match status" value="1"/>
</dbReference>
<keyword evidence="7" id="KW-1185">Reference proteome</keyword>
<evidence type="ECO:0000256" key="2">
    <source>
        <dbReference type="ARBA" id="ARBA00022490"/>
    </source>
</evidence>
<dbReference type="EMBL" id="OV696692">
    <property type="protein sequence ID" value="CAH1270477.1"/>
    <property type="molecule type" value="Genomic_DNA"/>
</dbReference>
<organism evidence="6 7">
    <name type="scientific">Branchiostoma lanceolatum</name>
    <name type="common">Common lancelet</name>
    <name type="synonym">Amphioxus lanceolatum</name>
    <dbReference type="NCBI Taxonomy" id="7740"/>
    <lineage>
        <taxon>Eukaryota</taxon>
        <taxon>Metazoa</taxon>
        <taxon>Chordata</taxon>
        <taxon>Cephalochordata</taxon>
        <taxon>Leptocardii</taxon>
        <taxon>Amphioxiformes</taxon>
        <taxon>Branchiostomatidae</taxon>
        <taxon>Branchiostoma</taxon>
    </lineage>
</organism>
<dbReference type="SMART" id="SM00312">
    <property type="entry name" value="PX"/>
    <property type="match status" value="1"/>
</dbReference>
<evidence type="ECO:0000256" key="3">
    <source>
        <dbReference type="SAM" id="Coils"/>
    </source>
</evidence>
<accession>A0A8K0A7X2</accession>
<protein>
    <submittedName>
        <fullName evidence="6">SNX16 protein</fullName>
    </submittedName>
</protein>
<gene>
    <name evidence="6" type="primary">SNX16</name>
    <name evidence="6" type="ORF">BLAG_LOCUS22755</name>
</gene>